<feature type="non-terminal residue" evidence="1">
    <location>
        <position position="1"/>
    </location>
</feature>
<dbReference type="PANTHER" id="PTHR41248:SF1">
    <property type="entry name" value="NORD PROTEIN"/>
    <property type="match status" value="1"/>
</dbReference>
<organism evidence="1 2">
    <name type="scientific">Aerophobetes bacterium</name>
    <dbReference type="NCBI Taxonomy" id="2030807"/>
    <lineage>
        <taxon>Bacteria</taxon>
        <taxon>Candidatus Aerophobota</taxon>
    </lineage>
</organism>
<evidence type="ECO:0000313" key="2">
    <source>
        <dbReference type="Proteomes" id="UP000277457"/>
    </source>
</evidence>
<comment type="caution">
    <text evidence="1">The sequence shown here is derived from an EMBL/GenBank/DDBJ whole genome shotgun (WGS) entry which is preliminary data.</text>
</comment>
<reference evidence="1 2" key="1">
    <citation type="submission" date="2018-06" db="EMBL/GenBank/DDBJ databases">
        <title>Extensive metabolic versatility and redundancy in microbially diverse, dynamic hydrothermal sediments.</title>
        <authorList>
            <person name="Dombrowski N."/>
            <person name="Teske A."/>
            <person name="Baker B.J."/>
        </authorList>
    </citation>
    <scope>NUCLEOTIDE SEQUENCE [LARGE SCALE GENOMIC DNA]</scope>
    <source>
        <strain evidence="1">B7_G13</strain>
    </source>
</reference>
<dbReference type="InterPro" id="IPR036465">
    <property type="entry name" value="vWFA_dom_sf"/>
</dbReference>
<dbReference type="Gene3D" id="3.40.50.410">
    <property type="entry name" value="von Willebrand factor, type A domain"/>
    <property type="match status" value="1"/>
</dbReference>
<dbReference type="AlphaFoldDB" id="A0A662CZU7"/>
<accession>A0A662CZU7</accession>
<evidence type="ECO:0000313" key="1">
    <source>
        <dbReference type="EMBL" id="RLE07575.1"/>
    </source>
</evidence>
<evidence type="ECO:0008006" key="3">
    <source>
        <dbReference type="Google" id="ProtNLM"/>
    </source>
</evidence>
<protein>
    <recommendedName>
        <fullName evidence="3">VWFA domain-containing protein</fullName>
    </recommendedName>
</protein>
<name>A0A662CZU7_UNCAE</name>
<dbReference type="Proteomes" id="UP000277457">
    <property type="component" value="Unassembled WGS sequence"/>
</dbReference>
<gene>
    <name evidence="1" type="ORF">DRZ78_02735</name>
</gene>
<dbReference type="EMBL" id="QMPY01000083">
    <property type="protein sequence ID" value="RLE07575.1"/>
    <property type="molecule type" value="Genomic_DNA"/>
</dbReference>
<dbReference type="PANTHER" id="PTHR41248">
    <property type="entry name" value="NORD PROTEIN"/>
    <property type="match status" value="1"/>
</dbReference>
<sequence length="223" mass="25369">MDIREYVQAELEYEATGIRPDKKMFKKRAPVKRKAAWAVLADISASTGFGFGYRIIDYIKDALLIQGEALSYSDYPFGIFAFHSGGNSLREMINYKDTVYVIKDFGEEYTDQSRGRAMSLYPYGGTLMVNAIKYVSDNLKKMEGSPKGLSIITDGEPDIPEEVRAILDKIQKDGIFPFLFVIGAEHERYAKSLIDNYVIIKRDKINELPNEVLRIFTTYGIIK</sequence>
<dbReference type="SUPFAM" id="SSF53300">
    <property type="entry name" value="vWA-like"/>
    <property type="match status" value="1"/>
</dbReference>
<proteinExistence type="predicted"/>
<dbReference type="InterPro" id="IPR051928">
    <property type="entry name" value="NorD/CobT"/>
</dbReference>